<dbReference type="InterPro" id="IPR021109">
    <property type="entry name" value="Peptidase_aspartic_dom_sf"/>
</dbReference>
<sequence length="274" mass="31632">MARYTFYTHSQAEHDSLDKFVARLRELSIKCRFGNMTEELICDQLIFECKEKKIQERLWVAKDPTLLEAIEMAKVIEESQRCMRELNKRDKMSDISIVSADIQGSDECEVNVVRRKEKQEQVFPASKIKGDCSRCGSIYHDSDSNKCLASNAICRKCRRKGHFARVCKENSKANKNMNFRVGVIKDSDEILVADRVLMVNNDFRIRNTEDNNTTSVQKNDKGRMSRPTAIFNVYGKNIELMVDSGSMYTIIPKRLFKTYWVSFKLKPKDVNPGG</sequence>
<dbReference type="EMBL" id="JANPWB010000010">
    <property type="protein sequence ID" value="KAJ1144348.1"/>
    <property type="molecule type" value="Genomic_DNA"/>
</dbReference>
<protein>
    <recommendedName>
        <fullName evidence="2">CCHC-type domain-containing protein</fullName>
    </recommendedName>
</protein>
<keyword evidence="4" id="KW-1185">Reference proteome</keyword>
<dbReference type="PANTHER" id="PTHR37984:SF9">
    <property type="entry name" value="INTEGRASE CATALYTIC DOMAIN-CONTAINING PROTEIN"/>
    <property type="match status" value="1"/>
</dbReference>
<keyword evidence="1" id="KW-0863">Zinc-finger</keyword>
<evidence type="ECO:0000313" key="3">
    <source>
        <dbReference type="EMBL" id="KAJ1144348.1"/>
    </source>
</evidence>
<dbReference type="InterPro" id="IPR050951">
    <property type="entry name" value="Retrovirus_Pol_polyprotein"/>
</dbReference>
<keyword evidence="1" id="KW-0479">Metal-binding</keyword>
<accession>A0AAV7R0U2</accession>
<proteinExistence type="predicted"/>
<dbReference type="InterPro" id="IPR001878">
    <property type="entry name" value="Znf_CCHC"/>
</dbReference>
<keyword evidence="1" id="KW-0862">Zinc</keyword>
<dbReference type="SUPFAM" id="SSF50630">
    <property type="entry name" value="Acid proteases"/>
    <property type="match status" value="1"/>
</dbReference>
<reference evidence="3" key="1">
    <citation type="journal article" date="2022" name="bioRxiv">
        <title>Sequencing and chromosome-scale assembly of the giantPleurodeles waltlgenome.</title>
        <authorList>
            <person name="Brown T."/>
            <person name="Elewa A."/>
            <person name="Iarovenko S."/>
            <person name="Subramanian E."/>
            <person name="Araus A.J."/>
            <person name="Petzold A."/>
            <person name="Susuki M."/>
            <person name="Suzuki K.-i.T."/>
            <person name="Hayashi T."/>
            <person name="Toyoda A."/>
            <person name="Oliveira C."/>
            <person name="Osipova E."/>
            <person name="Leigh N.D."/>
            <person name="Simon A."/>
            <person name="Yun M.H."/>
        </authorList>
    </citation>
    <scope>NUCLEOTIDE SEQUENCE</scope>
    <source>
        <strain evidence="3">20211129_DDA</strain>
        <tissue evidence="3">Liver</tissue>
    </source>
</reference>
<dbReference type="PROSITE" id="PS50158">
    <property type="entry name" value="ZF_CCHC"/>
    <property type="match status" value="1"/>
</dbReference>
<dbReference type="GO" id="GO:0003676">
    <property type="term" value="F:nucleic acid binding"/>
    <property type="evidence" value="ECO:0007669"/>
    <property type="project" value="InterPro"/>
</dbReference>
<name>A0AAV7R0U2_PLEWA</name>
<evidence type="ECO:0000259" key="2">
    <source>
        <dbReference type="PROSITE" id="PS50158"/>
    </source>
</evidence>
<gene>
    <name evidence="3" type="ORF">NDU88_010647</name>
</gene>
<evidence type="ECO:0000256" key="1">
    <source>
        <dbReference type="PROSITE-ProRule" id="PRU00047"/>
    </source>
</evidence>
<dbReference type="Proteomes" id="UP001066276">
    <property type="component" value="Chromosome 6"/>
</dbReference>
<dbReference type="PANTHER" id="PTHR37984">
    <property type="entry name" value="PROTEIN CBG26694"/>
    <property type="match status" value="1"/>
</dbReference>
<dbReference type="GO" id="GO:0008270">
    <property type="term" value="F:zinc ion binding"/>
    <property type="evidence" value="ECO:0007669"/>
    <property type="project" value="UniProtKB-KW"/>
</dbReference>
<evidence type="ECO:0000313" key="4">
    <source>
        <dbReference type="Proteomes" id="UP001066276"/>
    </source>
</evidence>
<feature type="domain" description="CCHC-type" evidence="2">
    <location>
        <begin position="154"/>
        <end position="169"/>
    </location>
</feature>
<dbReference type="AlphaFoldDB" id="A0AAV7R0U2"/>
<comment type="caution">
    <text evidence="3">The sequence shown here is derived from an EMBL/GenBank/DDBJ whole genome shotgun (WGS) entry which is preliminary data.</text>
</comment>
<organism evidence="3 4">
    <name type="scientific">Pleurodeles waltl</name>
    <name type="common">Iberian ribbed newt</name>
    <dbReference type="NCBI Taxonomy" id="8319"/>
    <lineage>
        <taxon>Eukaryota</taxon>
        <taxon>Metazoa</taxon>
        <taxon>Chordata</taxon>
        <taxon>Craniata</taxon>
        <taxon>Vertebrata</taxon>
        <taxon>Euteleostomi</taxon>
        <taxon>Amphibia</taxon>
        <taxon>Batrachia</taxon>
        <taxon>Caudata</taxon>
        <taxon>Salamandroidea</taxon>
        <taxon>Salamandridae</taxon>
        <taxon>Pleurodelinae</taxon>
        <taxon>Pleurodeles</taxon>
    </lineage>
</organism>